<dbReference type="KEGG" id="psai:C3B54_111623"/>
<organism evidence="10 11">
    <name type="scientific">Pontimonas salivibrio</name>
    <dbReference type="NCBI Taxonomy" id="1159327"/>
    <lineage>
        <taxon>Bacteria</taxon>
        <taxon>Bacillati</taxon>
        <taxon>Actinomycetota</taxon>
        <taxon>Actinomycetes</taxon>
        <taxon>Micrococcales</taxon>
        <taxon>Microbacteriaceae</taxon>
        <taxon>Pontimonas</taxon>
    </lineage>
</organism>
<feature type="binding site" evidence="8">
    <location>
        <position position="87"/>
    </location>
    <ligand>
        <name>Zn(2+)</name>
        <dbReference type="ChEBI" id="CHEBI:29105"/>
    </ligand>
</feature>
<dbReference type="EMBL" id="CP026923">
    <property type="protein sequence ID" value="AVG24558.1"/>
    <property type="molecule type" value="Genomic_DNA"/>
</dbReference>
<feature type="binding site" evidence="8">
    <location>
        <position position="122"/>
    </location>
    <ligand>
        <name>Zn(2+)</name>
        <dbReference type="ChEBI" id="CHEBI:29105"/>
    </ligand>
</feature>
<comment type="cofactor">
    <cofactor evidence="8">
        <name>Zn(2+)</name>
        <dbReference type="ChEBI" id="CHEBI:29105"/>
    </cofactor>
    <text evidence="8">Binds 1 zinc ion per subunit.</text>
</comment>
<dbReference type="Proteomes" id="UP000243077">
    <property type="component" value="Chromosome"/>
</dbReference>
<dbReference type="PANTHER" id="PTHR10309:SF0">
    <property type="entry name" value="MANNOSE-6-PHOSPHATE ISOMERASE"/>
    <property type="match status" value="1"/>
</dbReference>
<dbReference type="GO" id="GO:0008270">
    <property type="term" value="F:zinc ion binding"/>
    <property type="evidence" value="ECO:0007669"/>
    <property type="project" value="InterPro"/>
</dbReference>
<evidence type="ECO:0000256" key="7">
    <source>
        <dbReference type="PIRSR" id="PIRSR001480-1"/>
    </source>
</evidence>
<evidence type="ECO:0000256" key="5">
    <source>
        <dbReference type="ARBA" id="ARBA00022833"/>
    </source>
</evidence>
<dbReference type="GO" id="GO:0004476">
    <property type="term" value="F:mannose-6-phosphate isomerase activity"/>
    <property type="evidence" value="ECO:0007669"/>
    <property type="project" value="UniProtKB-EC"/>
</dbReference>
<dbReference type="PIRSF" id="PIRSF001480">
    <property type="entry name" value="Mannose-6-phosphate_isomerase"/>
    <property type="match status" value="1"/>
</dbReference>
<feature type="binding site" evidence="8">
    <location>
        <position position="85"/>
    </location>
    <ligand>
        <name>Zn(2+)</name>
        <dbReference type="ChEBI" id="CHEBI:29105"/>
    </ligand>
</feature>
<dbReference type="PRINTS" id="PR00714">
    <property type="entry name" value="MAN6PISMRASE"/>
</dbReference>
<evidence type="ECO:0000256" key="2">
    <source>
        <dbReference type="ARBA" id="ARBA00010772"/>
    </source>
</evidence>
<dbReference type="Gene3D" id="1.10.441.10">
    <property type="entry name" value="Phosphomannose Isomerase, domain 2"/>
    <property type="match status" value="1"/>
</dbReference>
<dbReference type="GO" id="GO:0005829">
    <property type="term" value="C:cytosol"/>
    <property type="evidence" value="ECO:0007669"/>
    <property type="project" value="TreeGrafter"/>
</dbReference>
<dbReference type="SUPFAM" id="SSF51182">
    <property type="entry name" value="RmlC-like cupins"/>
    <property type="match status" value="1"/>
</dbReference>
<dbReference type="Pfam" id="PF20511">
    <property type="entry name" value="PMI_typeI_cat"/>
    <property type="match status" value="1"/>
</dbReference>
<keyword evidence="11" id="KW-1185">Reference proteome</keyword>
<proteinExistence type="inferred from homology"/>
<evidence type="ECO:0000256" key="3">
    <source>
        <dbReference type="ARBA" id="ARBA00011956"/>
    </source>
</evidence>
<comment type="similarity">
    <text evidence="2">Belongs to the mannose-6-phosphate isomerase type 1 family.</text>
</comment>
<dbReference type="InterPro" id="IPR001250">
    <property type="entry name" value="Man6P_Isoase-1"/>
</dbReference>
<dbReference type="InterPro" id="IPR016305">
    <property type="entry name" value="Mannose-6-P_Isomerase"/>
</dbReference>
<feature type="domain" description="Phosphomannose isomerase type I catalytic" evidence="9">
    <location>
        <begin position="4"/>
        <end position="139"/>
    </location>
</feature>
<protein>
    <recommendedName>
        <fullName evidence="3">mannose-6-phosphate isomerase</fullName>
        <ecNumber evidence="3">5.3.1.8</ecNumber>
    </recommendedName>
</protein>
<dbReference type="OrthoDB" id="9792649at2"/>
<keyword evidence="5 8" id="KW-0862">Zinc</keyword>
<dbReference type="InterPro" id="IPR011051">
    <property type="entry name" value="RmlC_Cupin_sf"/>
</dbReference>
<evidence type="ECO:0000256" key="1">
    <source>
        <dbReference type="ARBA" id="ARBA00000757"/>
    </source>
</evidence>
<reference evidence="10 11" key="1">
    <citation type="submission" date="2018-02" db="EMBL/GenBank/DDBJ databases">
        <title>Complete genome of the streamlined marine actinobacterium Pontimonas salivibrio CL-TW6 adapted to coastal planktonic lifestype.</title>
        <authorList>
            <person name="Cho B.C."/>
            <person name="Hardies S.C."/>
            <person name="Jang G.I."/>
            <person name="Hwang C.Y."/>
        </authorList>
    </citation>
    <scope>NUCLEOTIDE SEQUENCE [LARGE SCALE GENOMIC DNA]</scope>
    <source>
        <strain evidence="10 11">CL-TW6</strain>
    </source>
</reference>
<feature type="active site" evidence="7">
    <location>
        <position position="279"/>
    </location>
</feature>
<keyword evidence="4 8" id="KW-0479">Metal-binding</keyword>
<dbReference type="Gene3D" id="2.60.120.10">
    <property type="entry name" value="Jelly Rolls"/>
    <property type="match status" value="2"/>
</dbReference>
<evidence type="ECO:0000256" key="8">
    <source>
        <dbReference type="PIRSR" id="PIRSR001480-2"/>
    </source>
</evidence>
<evidence type="ECO:0000259" key="9">
    <source>
        <dbReference type="Pfam" id="PF20511"/>
    </source>
</evidence>
<accession>A0A2L2BSB8</accession>
<evidence type="ECO:0000313" key="11">
    <source>
        <dbReference type="Proteomes" id="UP000243077"/>
    </source>
</evidence>
<evidence type="ECO:0000313" key="10">
    <source>
        <dbReference type="EMBL" id="AVG24558.1"/>
    </source>
</evidence>
<dbReference type="CDD" id="cd07011">
    <property type="entry name" value="cupin_PMI_type_I_N"/>
    <property type="match status" value="1"/>
</dbReference>
<dbReference type="RefSeq" id="WP_104914017.1">
    <property type="nucleotide sequence ID" value="NZ_CP026923.1"/>
</dbReference>
<comment type="catalytic activity">
    <reaction evidence="1">
        <text>D-mannose 6-phosphate = D-fructose 6-phosphate</text>
        <dbReference type="Rhea" id="RHEA:12356"/>
        <dbReference type="ChEBI" id="CHEBI:58735"/>
        <dbReference type="ChEBI" id="CHEBI:61527"/>
        <dbReference type="EC" id="5.3.1.8"/>
    </reaction>
</comment>
<sequence length="406" mass="43725">MAIAKLSRTLAHYPWGGSGAISELFGWSASDKPEAEWWLGVHPVRPSTLAADGGPLAQWLQRYDARSDLPYLFKVLAPTMPLSLQVHPSTEQAHEGYDREVQQGVSLDASNRLFKDRFAKPELVVALEGGFHALAGVRPVTQTIDALTELRGRSDAPAVDDYISRLEQDGIAQTLGWLLRGGEDVLELVGQLGQLAEAPVTQGDRAEGMTGHNPVRLATDTILRLQKHFPGDAGIAVAMLLHRVDLDPGEALFVDAGVPHAYLEGYAVELMAPSDNVLRGGLTTKHVDVEAFLDVVVLQPGDAPRLTPEVDDSGVSTYRPAGHGFQLSRLHGSGLQERITLSGPSIVLCTAGSWQVRGPRGSITASRGEAWAVSQSESPLTLEGSGELWWASPSEVRQQVSQQVPQ</sequence>
<dbReference type="GO" id="GO:0009298">
    <property type="term" value="P:GDP-mannose biosynthetic process"/>
    <property type="evidence" value="ECO:0007669"/>
    <property type="project" value="InterPro"/>
</dbReference>
<dbReference type="NCBIfam" id="TIGR00218">
    <property type="entry name" value="manA"/>
    <property type="match status" value="1"/>
</dbReference>
<evidence type="ECO:0000256" key="4">
    <source>
        <dbReference type="ARBA" id="ARBA00022723"/>
    </source>
</evidence>
<name>A0A2L2BSB8_9MICO</name>
<dbReference type="GO" id="GO:0005975">
    <property type="term" value="P:carbohydrate metabolic process"/>
    <property type="evidence" value="ECO:0007669"/>
    <property type="project" value="InterPro"/>
</dbReference>
<gene>
    <name evidence="10" type="ORF">C3B54_111623</name>
</gene>
<dbReference type="AlphaFoldDB" id="A0A2L2BSB8"/>
<feature type="binding site" evidence="8">
    <location>
        <position position="260"/>
    </location>
    <ligand>
        <name>Zn(2+)</name>
        <dbReference type="ChEBI" id="CHEBI:29105"/>
    </ligand>
</feature>
<dbReference type="InterPro" id="IPR014710">
    <property type="entry name" value="RmlC-like_jellyroll"/>
</dbReference>
<dbReference type="InterPro" id="IPR046457">
    <property type="entry name" value="PMI_typeI_cat"/>
</dbReference>
<evidence type="ECO:0000256" key="6">
    <source>
        <dbReference type="ARBA" id="ARBA00023235"/>
    </source>
</evidence>
<dbReference type="EC" id="5.3.1.8" evidence="3"/>
<dbReference type="PANTHER" id="PTHR10309">
    <property type="entry name" value="MANNOSE-6-PHOSPHATE ISOMERASE"/>
    <property type="match status" value="1"/>
</dbReference>
<keyword evidence="6 10" id="KW-0413">Isomerase</keyword>